<reference evidence="1 2" key="1">
    <citation type="journal article" date="2011" name="Genome Res.">
        <title>Phylogeny-wide analysis of social amoeba genomes highlights ancient origins for complex intercellular communication.</title>
        <authorList>
            <person name="Heidel A.J."/>
            <person name="Lawal H.M."/>
            <person name="Felder M."/>
            <person name="Schilde C."/>
            <person name="Helps N.R."/>
            <person name="Tunggal B."/>
            <person name="Rivero F."/>
            <person name="John U."/>
            <person name="Schleicher M."/>
            <person name="Eichinger L."/>
            <person name="Platzer M."/>
            <person name="Noegel A.A."/>
            <person name="Schaap P."/>
            <person name="Gloeckner G."/>
        </authorList>
    </citation>
    <scope>NUCLEOTIDE SEQUENCE [LARGE SCALE GENOMIC DNA]</scope>
    <source>
        <strain evidence="2">ATCC 26659 / Pp 5 / PN500</strain>
    </source>
</reference>
<dbReference type="EMBL" id="ADBJ01000004">
    <property type="protein sequence ID" value="EFA85836.1"/>
    <property type="molecule type" value="Genomic_DNA"/>
</dbReference>
<name>D3AY09_HETP5</name>
<sequence length="130" mass="14809">MIHLNDQDESNNIHLSDENLVFITNALFSNSDDPAVIRPNDPQRCDQITLINTICSTFAFSPEHLTGRSIFLFLTQADLEEKCKHLTNCCGVVNTKKFPIWLVNHSDTLEPNAYGYLCDSFYKPTHSLNF</sequence>
<dbReference type="AlphaFoldDB" id="D3AY09"/>
<evidence type="ECO:0000313" key="1">
    <source>
        <dbReference type="EMBL" id="EFA85836.1"/>
    </source>
</evidence>
<gene>
    <name evidence="1" type="ORF">PPL_01067</name>
</gene>
<comment type="caution">
    <text evidence="1">The sequence shown here is derived from an EMBL/GenBank/DDBJ whole genome shotgun (WGS) entry which is preliminary data.</text>
</comment>
<dbReference type="InParanoid" id="D3AY09"/>
<evidence type="ECO:0000313" key="2">
    <source>
        <dbReference type="Proteomes" id="UP000001396"/>
    </source>
</evidence>
<dbReference type="RefSeq" id="XP_020437942.1">
    <property type="nucleotide sequence ID" value="XM_020572084.1"/>
</dbReference>
<dbReference type="Proteomes" id="UP000001396">
    <property type="component" value="Unassembled WGS sequence"/>
</dbReference>
<organism evidence="1 2">
    <name type="scientific">Heterostelium pallidum (strain ATCC 26659 / Pp 5 / PN500)</name>
    <name type="common">Cellular slime mold</name>
    <name type="synonym">Polysphondylium pallidum</name>
    <dbReference type="NCBI Taxonomy" id="670386"/>
    <lineage>
        <taxon>Eukaryota</taxon>
        <taxon>Amoebozoa</taxon>
        <taxon>Evosea</taxon>
        <taxon>Eumycetozoa</taxon>
        <taxon>Dictyostelia</taxon>
        <taxon>Acytosteliales</taxon>
        <taxon>Acytosteliaceae</taxon>
        <taxon>Heterostelium</taxon>
    </lineage>
</organism>
<keyword evidence="2" id="KW-1185">Reference proteome</keyword>
<accession>D3AY09</accession>
<dbReference type="GeneID" id="31356597"/>
<protein>
    <submittedName>
        <fullName evidence="1">Uncharacterized protein</fullName>
    </submittedName>
</protein>
<proteinExistence type="predicted"/>